<accession>A0A481ZE68</accession>
<reference evidence="2" key="1">
    <citation type="journal article" date="2019" name="MBio">
        <title>Virus Genomes from Deep Sea Sediments Expand the Ocean Megavirome and Support Independent Origins of Viral Gigantism.</title>
        <authorList>
            <person name="Backstrom D."/>
            <person name="Yutin N."/>
            <person name="Jorgensen S.L."/>
            <person name="Dharamshi J."/>
            <person name="Homa F."/>
            <person name="Zaremba-Niedwiedzka K."/>
            <person name="Spang A."/>
            <person name="Wolf Y.I."/>
            <person name="Koonin E.V."/>
            <person name="Ettema T.J."/>
        </authorList>
    </citation>
    <scope>NUCLEOTIDE SEQUENCE</scope>
</reference>
<gene>
    <name evidence="2" type="ORF">LCPAC404_01140</name>
</gene>
<feature type="region of interest" description="Disordered" evidence="1">
    <location>
        <begin position="350"/>
        <end position="380"/>
    </location>
</feature>
<name>A0A481ZE68_9VIRU</name>
<dbReference type="EMBL" id="MK500595">
    <property type="protein sequence ID" value="QBK93410.1"/>
    <property type="molecule type" value="Genomic_DNA"/>
</dbReference>
<sequence>MTLQLSEFKKENLVMNNPKMKTAKQDTVTYYIGKLQYNFGTPDQKNIRAIDIEFPEVTINGMSDKYGLSAGIIIDKDMPERETIISICADIENFVSEAVFARKGGYGDKKLRETETAADVKRDIEKLLYQRTDEDGDAASPNLVIYTKLYGSGAYGATKLTGLDGKLISPYALKQAMFKCIPVVRISDFYCGSKKKIRVYIKSAVITEIIDNNMRTEAVIKTFSDEQKSDFEKQMADLMKMQGDQKATVQLDDSKSSETETTPVVNGSDSRYQYGNKLINVGGPPQGMVTGFLNQQAGFQGQQAGFPNQQAGFPNQQAGFQGQAGGQVPVFPTQANGQIDLEKFQQMGITSGSNLGESREMYQRKPEYPPQSQVSNFMAQ</sequence>
<evidence type="ECO:0000256" key="1">
    <source>
        <dbReference type="SAM" id="MobiDB-lite"/>
    </source>
</evidence>
<feature type="compositionally biased region" description="Basic and acidic residues" evidence="1">
    <location>
        <begin position="357"/>
        <end position="367"/>
    </location>
</feature>
<feature type="region of interest" description="Disordered" evidence="1">
    <location>
        <begin position="248"/>
        <end position="269"/>
    </location>
</feature>
<feature type="compositionally biased region" description="Polar residues" evidence="1">
    <location>
        <begin position="259"/>
        <end position="269"/>
    </location>
</feature>
<organism evidence="2">
    <name type="scientific">Pithovirus LCPAC404</name>
    <dbReference type="NCBI Taxonomy" id="2506597"/>
    <lineage>
        <taxon>Viruses</taxon>
        <taxon>Pithoviruses</taxon>
    </lineage>
</organism>
<proteinExistence type="predicted"/>
<protein>
    <submittedName>
        <fullName evidence="2">Uncharacterized protein</fullName>
    </submittedName>
</protein>
<feature type="compositionally biased region" description="Polar residues" evidence="1">
    <location>
        <begin position="370"/>
        <end position="380"/>
    </location>
</feature>
<evidence type="ECO:0000313" key="2">
    <source>
        <dbReference type="EMBL" id="QBK93410.1"/>
    </source>
</evidence>